<evidence type="ECO:0000256" key="2">
    <source>
        <dbReference type="PROSITE-ProRule" id="PRU00192"/>
    </source>
</evidence>
<dbReference type="GO" id="GO:0110085">
    <property type="term" value="C:mitotic actomyosin contractile ring"/>
    <property type="evidence" value="ECO:0007669"/>
    <property type="project" value="TreeGrafter"/>
</dbReference>
<dbReference type="STRING" id="984486.A0A1E3QUP9"/>
<dbReference type="GO" id="GO:0140278">
    <property type="term" value="P:mitotic division septum assembly"/>
    <property type="evidence" value="ECO:0007669"/>
    <property type="project" value="TreeGrafter"/>
</dbReference>
<evidence type="ECO:0000256" key="3">
    <source>
        <dbReference type="SAM" id="MobiDB-lite"/>
    </source>
</evidence>
<organism evidence="5 6">
    <name type="scientific">Babjeviella inositovora NRRL Y-12698</name>
    <dbReference type="NCBI Taxonomy" id="984486"/>
    <lineage>
        <taxon>Eukaryota</taxon>
        <taxon>Fungi</taxon>
        <taxon>Dikarya</taxon>
        <taxon>Ascomycota</taxon>
        <taxon>Saccharomycotina</taxon>
        <taxon>Pichiomycetes</taxon>
        <taxon>Serinales incertae sedis</taxon>
        <taxon>Babjeviella</taxon>
    </lineage>
</organism>
<name>A0A1E3QUP9_9ASCO</name>
<dbReference type="PANTHER" id="PTHR46333">
    <property type="entry name" value="CYTOKINESIS PROTEIN 3"/>
    <property type="match status" value="1"/>
</dbReference>
<reference evidence="6" key="1">
    <citation type="submission" date="2016-05" db="EMBL/GenBank/DDBJ databases">
        <title>Comparative genomics of biotechnologically important yeasts.</title>
        <authorList>
            <consortium name="DOE Joint Genome Institute"/>
            <person name="Riley R."/>
            <person name="Haridas S."/>
            <person name="Wolfe K.H."/>
            <person name="Lopes M.R."/>
            <person name="Hittinger C.T."/>
            <person name="Goker M."/>
            <person name="Salamov A."/>
            <person name="Wisecaver J."/>
            <person name="Long T.M."/>
            <person name="Aerts A.L."/>
            <person name="Barry K."/>
            <person name="Choi C."/>
            <person name="Clum A."/>
            <person name="Coughlan A.Y."/>
            <person name="Deshpande S."/>
            <person name="Douglass A.P."/>
            <person name="Hanson S.J."/>
            <person name="Klenk H.-P."/>
            <person name="Labutti K."/>
            <person name="Lapidus A."/>
            <person name="Lindquist E."/>
            <person name="Lipzen A."/>
            <person name="Meier-Kolthoff J.P."/>
            <person name="Ohm R.A."/>
            <person name="Otillar R.P."/>
            <person name="Pangilinan J."/>
            <person name="Peng Y."/>
            <person name="Rokas A."/>
            <person name="Rosa C.A."/>
            <person name="Scheuner C."/>
            <person name="Sibirny A.A."/>
            <person name="Slot J.C."/>
            <person name="Stielow J.B."/>
            <person name="Sun H."/>
            <person name="Kurtzman C.P."/>
            <person name="Blackwell M."/>
            <person name="Grigoriev I.V."/>
            <person name="Jeffries T.W."/>
        </authorList>
    </citation>
    <scope>NUCLEOTIDE SEQUENCE [LARGE SCALE GENOMIC DNA]</scope>
    <source>
        <strain evidence="6">NRRL Y-12698</strain>
    </source>
</reference>
<feature type="region of interest" description="Disordered" evidence="3">
    <location>
        <begin position="169"/>
        <end position="326"/>
    </location>
</feature>
<feature type="domain" description="SH3" evidence="4">
    <location>
        <begin position="8"/>
        <end position="69"/>
    </location>
</feature>
<proteinExistence type="predicted"/>
<feature type="compositionally biased region" description="Polar residues" evidence="3">
    <location>
        <begin position="189"/>
        <end position="207"/>
    </location>
</feature>
<evidence type="ECO:0000313" key="6">
    <source>
        <dbReference type="Proteomes" id="UP000094336"/>
    </source>
</evidence>
<keyword evidence="6" id="KW-1185">Reference proteome</keyword>
<dbReference type="InterPro" id="IPR036028">
    <property type="entry name" value="SH3-like_dom_sf"/>
</dbReference>
<dbReference type="PROSITE" id="PS50002">
    <property type="entry name" value="SH3"/>
    <property type="match status" value="1"/>
</dbReference>
<dbReference type="SUPFAM" id="SSF50044">
    <property type="entry name" value="SH3-domain"/>
    <property type="match status" value="1"/>
</dbReference>
<feature type="region of interest" description="Disordered" evidence="3">
    <location>
        <begin position="77"/>
        <end position="117"/>
    </location>
</feature>
<gene>
    <name evidence="5" type="ORF">BABINDRAFT_160914</name>
</gene>
<dbReference type="InterPro" id="IPR001452">
    <property type="entry name" value="SH3_domain"/>
</dbReference>
<keyword evidence="1 2" id="KW-0728">SH3 domain</keyword>
<dbReference type="OrthoDB" id="6129702at2759"/>
<feature type="region of interest" description="Disordered" evidence="3">
    <location>
        <begin position="342"/>
        <end position="370"/>
    </location>
</feature>
<dbReference type="SMART" id="SM00326">
    <property type="entry name" value="SH3"/>
    <property type="match status" value="1"/>
</dbReference>
<dbReference type="PANTHER" id="PTHR46333:SF2">
    <property type="entry name" value="CYTOKINESIS PROTEIN 3"/>
    <property type="match status" value="1"/>
</dbReference>
<dbReference type="Pfam" id="PF00018">
    <property type="entry name" value="SH3_1"/>
    <property type="match status" value="1"/>
</dbReference>
<feature type="compositionally biased region" description="Polar residues" evidence="3">
    <location>
        <begin position="248"/>
        <end position="282"/>
    </location>
</feature>
<dbReference type="GeneID" id="30146386"/>
<dbReference type="Pfam" id="PF24584">
    <property type="entry name" value="Ig_CYK3_C"/>
    <property type="match status" value="1"/>
</dbReference>
<dbReference type="Gene3D" id="2.30.30.40">
    <property type="entry name" value="SH3 Domains"/>
    <property type="match status" value="1"/>
</dbReference>
<evidence type="ECO:0000259" key="4">
    <source>
        <dbReference type="PROSITE" id="PS50002"/>
    </source>
</evidence>
<dbReference type="InterPro" id="IPR056409">
    <property type="entry name" value="Ig_CYK3_C"/>
</dbReference>
<dbReference type="RefSeq" id="XP_018986005.1">
    <property type="nucleotide sequence ID" value="XM_019128533.1"/>
</dbReference>
<dbReference type="EMBL" id="KV454429">
    <property type="protein sequence ID" value="ODQ80677.1"/>
    <property type="molecule type" value="Genomic_DNA"/>
</dbReference>
<protein>
    <recommendedName>
        <fullName evidence="4">SH3 domain-containing protein</fullName>
    </recommendedName>
</protein>
<evidence type="ECO:0000256" key="1">
    <source>
        <dbReference type="ARBA" id="ARBA00022443"/>
    </source>
</evidence>
<dbReference type="InterPro" id="IPR052557">
    <property type="entry name" value="CAP/Cytokinesis_protein"/>
</dbReference>
<evidence type="ECO:0000313" key="5">
    <source>
        <dbReference type="EMBL" id="ODQ80677.1"/>
    </source>
</evidence>
<dbReference type="Proteomes" id="UP000094336">
    <property type="component" value="Unassembled WGS sequence"/>
</dbReference>
<accession>A0A1E3QUP9</accession>
<dbReference type="AlphaFoldDB" id="A0A1E3QUP9"/>
<sequence>MKQSQVPPLPFRVKTTHSWPGEVSGDLGFVEGDIIEVLSFVDDEWWMGKLKRNQLLGIFPSDFVTIVEDKLNQSMRVDMRASTAPRPKDQSMRQTDKLLKSPKSPSPVPEQPDGYYEDEEVVDPYGFSFRSSKNKFDYQQLTKEEYLQLQNLQLQQQQIQLQQQLLRQQRMPKSASVQALDRVRRAGMPTSQSDNNLTRSPSPQKQGFMSYDGYYMEPSPKNGGERNRQSPRGQPKSHDSGPPGWNHTGAQESRYTSRPRDGSSQSRLPENGFNGSTPQSHTRSNHARDIRSYPPTDESLSSRYDVHSTVSGKAHSNHSKSNDISTPSSFAASTMYHATLETDESDFSDAPPLPPKHAVPRYKSSNNITGMLEPPRDSFIPYDADDLRMSLLKAKMANDEVHDEKLMRVLQDSEKAPGAVSMTTSHLGYSTQSQDSEISIRSDFSATSAGSFAQHKFRRVIDEKKQMIEEGQSAGATLQQQKEIIDSIFEIDKKSRHPNFLKKIFAKEKGAAPALPLEHRLTQLKLTEDTFQAELNRMNTLKLKDKQDRSKRVNEEENVILKPFDFINEINKNEVDELRMEEPPYLFWQNKQNPYNSFDVTKRFLASFHAPDLRTFLQEVDAHFQNHTLEKIKTVFYKLVEFSLLEEVSEKISVARPLQKLDALFAAHRGTLYELNYLFKKMLDGLRIESEVVLGYMKKPEALNDTLIINHCWVSVLVNGEYRMIDYLLFKNHAMMNRTSYNDFYFLTKPLDLIHTHIPSMIDSQHIVPPVDLLISLSLPYCYSGYHRYALHLLNFNNGLTKLKDHEFFEIDVQLPYDVEVFTHIKTADGTEHNDLTLCQILWRRDKRIARIKALLPPKTASGFLQVFAGPKGVQKTLNNVHELAVVIPLHHKGEYKAIEFVSRYPTNQSKANDLYIKQPQINNVLNRNTYTFQIFQHPSKLLMADSPYLGCKLGLQTPSGKLIPLKKEANGKPYGMYELSIRINEVGTYRGLVMTDSGNSWCVFAAWECVTNDA</sequence>
<feature type="compositionally biased region" description="Basic and acidic residues" evidence="3">
    <location>
        <begin position="86"/>
        <end position="99"/>
    </location>
</feature>